<name>A0A3P6G6J4_BRAOL</name>
<organism evidence="1">
    <name type="scientific">Brassica oleracea</name>
    <name type="common">Wild cabbage</name>
    <dbReference type="NCBI Taxonomy" id="3712"/>
    <lineage>
        <taxon>Eukaryota</taxon>
        <taxon>Viridiplantae</taxon>
        <taxon>Streptophyta</taxon>
        <taxon>Embryophyta</taxon>
        <taxon>Tracheophyta</taxon>
        <taxon>Spermatophyta</taxon>
        <taxon>Magnoliopsida</taxon>
        <taxon>eudicotyledons</taxon>
        <taxon>Gunneridae</taxon>
        <taxon>Pentapetalae</taxon>
        <taxon>rosids</taxon>
        <taxon>malvids</taxon>
        <taxon>Brassicales</taxon>
        <taxon>Brassicaceae</taxon>
        <taxon>Brassiceae</taxon>
        <taxon>Brassica</taxon>
    </lineage>
</organism>
<sequence>MQDRITALELGNGRFLFNFNNEDDLVAVLKMGLPYFNYFMFEPMVDEDYPSIIPFWNEPIGFPLHLRTAGNLNSIGDKLGMVYEVDATLGKINVDIDSSNP</sequence>
<dbReference type="InterPro" id="IPR040256">
    <property type="entry name" value="At4g02000-like"/>
</dbReference>
<reference evidence="1" key="1">
    <citation type="submission" date="2018-11" db="EMBL/GenBank/DDBJ databases">
        <authorList>
            <consortium name="Genoscope - CEA"/>
            <person name="William W."/>
        </authorList>
    </citation>
    <scope>NUCLEOTIDE SEQUENCE</scope>
</reference>
<gene>
    <name evidence="1" type="ORF">BOLC8T48520H</name>
</gene>
<accession>A0A3P6G6J4</accession>
<dbReference type="PANTHER" id="PTHR31286">
    <property type="entry name" value="GLYCINE-RICH CELL WALL STRUCTURAL PROTEIN 1.8-LIKE"/>
    <property type="match status" value="1"/>
</dbReference>
<protein>
    <submittedName>
        <fullName evidence="1">Uncharacterized protein</fullName>
    </submittedName>
</protein>
<proteinExistence type="predicted"/>
<dbReference type="AlphaFoldDB" id="A0A3P6G6J4"/>
<dbReference type="PANTHER" id="PTHR31286:SF162">
    <property type="entry name" value="DUF4283 DOMAIN-CONTAINING PROTEIN-RELATED"/>
    <property type="match status" value="1"/>
</dbReference>
<dbReference type="EMBL" id="LR031879">
    <property type="protein sequence ID" value="VDD55291.1"/>
    <property type="molecule type" value="Genomic_DNA"/>
</dbReference>
<evidence type="ECO:0000313" key="1">
    <source>
        <dbReference type="EMBL" id="VDD55291.1"/>
    </source>
</evidence>